<protein>
    <submittedName>
        <fullName evidence="1">Uncharacterized protein</fullName>
    </submittedName>
</protein>
<reference evidence="1" key="1">
    <citation type="submission" date="2021-02" db="EMBL/GenBank/DDBJ databases">
        <authorList>
            <person name="Dougan E. K."/>
            <person name="Rhodes N."/>
            <person name="Thang M."/>
            <person name="Chan C."/>
        </authorList>
    </citation>
    <scope>NUCLEOTIDE SEQUENCE</scope>
</reference>
<dbReference type="AlphaFoldDB" id="A0A813FCS4"/>
<dbReference type="EMBL" id="CAJNNV010024898">
    <property type="protein sequence ID" value="CAE8611067.1"/>
    <property type="molecule type" value="Genomic_DNA"/>
</dbReference>
<accession>A0A813FCS4</accession>
<sequence>MTMKDIEEEVRLLFEAVVPYLQDHSLWLLGEPGKGKAPPGRIVAIMFSRFRGGDGTLRTASDFDFFRGLLFTSAVITLFSDTEIGNEPVKKKRALSDAGDVETNV</sequence>
<evidence type="ECO:0000313" key="2">
    <source>
        <dbReference type="Proteomes" id="UP000654075"/>
    </source>
</evidence>
<dbReference type="Proteomes" id="UP000654075">
    <property type="component" value="Unassembled WGS sequence"/>
</dbReference>
<comment type="caution">
    <text evidence="1">The sequence shown here is derived from an EMBL/GenBank/DDBJ whole genome shotgun (WGS) entry which is preliminary data.</text>
</comment>
<organism evidence="1 2">
    <name type="scientific">Polarella glacialis</name>
    <name type="common">Dinoflagellate</name>
    <dbReference type="NCBI Taxonomy" id="89957"/>
    <lineage>
        <taxon>Eukaryota</taxon>
        <taxon>Sar</taxon>
        <taxon>Alveolata</taxon>
        <taxon>Dinophyceae</taxon>
        <taxon>Suessiales</taxon>
        <taxon>Suessiaceae</taxon>
        <taxon>Polarella</taxon>
    </lineage>
</organism>
<dbReference type="OrthoDB" id="409751at2759"/>
<keyword evidence="2" id="KW-1185">Reference proteome</keyword>
<proteinExistence type="predicted"/>
<name>A0A813FCS4_POLGL</name>
<evidence type="ECO:0000313" key="1">
    <source>
        <dbReference type="EMBL" id="CAE8611067.1"/>
    </source>
</evidence>
<gene>
    <name evidence="1" type="ORF">PGLA1383_LOCUS28876</name>
</gene>